<sequence length="139" mass="14155">MAMAAWTLDQVQKKIAALGFKGKEQGTLEARLYELPGRWDFYFAGNDDDVIRGRIETLLPTAAAAAAHAGGAPLGATGGQAGGGGGTAGVGAGGGTAQQPTTTGTEAVCASGNVIPAWQHQPHQHQQRGATLRHRRVGG</sequence>
<feature type="region of interest" description="Disordered" evidence="1">
    <location>
        <begin position="120"/>
        <end position="139"/>
    </location>
</feature>
<dbReference type="EMBL" id="HBFB01011703">
    <property type="protein sequence ID" value="CAD8674932.1"/>
    <property type="molecule type" value="Transcribed_RNA"/>
</dbReference>
<accession>A0A7S0RF38</accession>
<protein>
    <submittedName>
        <fullName evidence="2">Uncharacterized protein</fullName>
    </submittedName>
</protein>
<name>A0A7S0RF38_9CHLO</name>
<feature type="compositionally biased region" description="Gly residues" evidence="1">
    <location>
        <begin position="72"/>
        <end position="96"/>
    </location>
</feature>
<evidence type="ECO:0000256" key="1">
    <source>
        <dbReference type="SAM" id="MobiDB-lite"/>
    </source>
</evidence>
<reference evidence="2" key="1">
    <citation type="submission" date="2021-01" db="EMBL/GenBank/DDBJ databases">
        <authorList>
            <person name="Corre E."/>
            <person name="Pelletier E."/>
            <person name="Niang G."/>
            <person name="Scheremetjew M."/>
            <person name="Finn R."/>
            <person name="Kale V."/>
            <person name="Holt S."/>
            <person name="Cochrane G."/>
            <person name="Meng A."/>
            <person name="Brown T."/>
            <person name="Cohen L."/>
        </authorList>
    </citation>
    <scope>NUCLEOTIDE SEQUENCE</scope>
    <source>
        <strain evidence="2">SAG 11-49</strain>
    </source>
</reference>
<evidence type="ECO:0000313" key="2">
    <source>
        <dbReference type="EMBL" id="CAD8674932.1"/>
    </source>
</evidence>
<proteinExistence type="predicted"/>
<dbReference type="AlphaFoldDB" id="A0A7S0RF38"/>
<gene>
    <name evidence="2" type="ORF">CLEI1391_LOCUS6627</name>
</gene>
<feature type="region of interest" description="Disordered" evidence="1">
    <location>
        <begin position="70"/>
        <end position="103"/>
    </location>
</feature>
<organism evidence="2">
    <name type="scientific">Chlamydomonas leiostraca</name>
    <dbReference type="NCBI Taxonomy" id="1034604"/>
    <lineage>
        <taxon>Eukaryota</taxon>
        <taxon>Viridiplantae</taxon>
        <taxon>Chlorophyta</taxon>
        <taxon>core chlorophytes</taxon>
        <taxon>Chlorophyceae</taxon>
        <taxon>CS clade</taxon>
        <taxon>Chlamydomonadales</taxon>
        <taxon>Chlamydomonadaceae</taxon>
        <taxon>Chlamydomonas</taxon>
    </lineage>
</organism>
<feature type="compositionally biased region" description="Basic residues" evidence="1">
    <location>
        <begin position="122"/>
        <end position="139"/>
    </location>
</feature>